<evidence type="ECO:0000313" key="3">
    <source>
        <dbReference type="EMBL" id="EGZ20439.1"/>
    </source>
</evidence>
<organism evidence="3 4">
    <name type="scientific">Phytophthora sojae (strain P6497)</name>
    <name type="common">Soybean stem and root rot agent</name>
    <name type="synonym">Phytophthora megasperma f. sp. glycines</name>
    <dbReference type="NCBI Taxonomy" id="1094619"/>
    <lineage>
        <taxon>Eukaryota</taxon>
        <taxon>Sar</taxon>
        <taxon>Stramenopiles</taxon>
        <taxon>Oomycota</taxon>
        <taxon>Peronosporomycetes</taxon>
        <taxon>Peronosporales</taxon>
        <taxon>Peronosporaceae</taxon>
        <taxon>Phytophthora</taxon>
    </lineage>
</organism>
<dbReference type="AlphaFoldDB" id="G4Z887"/>
<protein>
    <recommendedName>
        <fullName evidence="2">Fe2OG dioxygenase domain-containing protein</fullName>
    </recommendedName>
</protein>
<proteinExistence type="predicted"/>
<dbReference type="GeneID" id="20645806"/>
<dbReference type="EMBL" id="JH159153">
    <property type="protein sequence ID" value="EGZ20439.1"/>
    <property type="molecule type" value="Genomic_DNA"/>
</dbReference>
<dbReference type="KEGG" id="psoj:PHYSODRAFT_328539"/>
<feature type="domain" description="Fe2OG dioxygenase" evidence="2">
    <location>
        <begin position="136"/>
        <end position="240"/>
    </location>
</feature>
<dbReference type="PROSITE" id="PS51471">
    <property type="entry name" value="FE2OG_OXY"/>
    <property type="match status" value="1"/>
</dbReference>
<dbReference type="InterPro" id="IPR044862">
    <property type="entry name" value="Pro_4_hyd_alph_FE2OG_OXY"/>
</dbReference>
<sequence length="721" mass="79665">MPERFATHSDAENERNSSDEEDELGPVNGKWPFGGVGRSFDVPVPSGATCMKINKVLAQAEANAGEYTFGGVAEALPALPGLVVEDVGQISVPLTESCAKKLIDKCEKSCYGHNFDTKMDENVRKSWQVEPERVQNSVPMQCSLYKMLVYGEGGHFVKHQDTEKEDGMVATLVIQLPSTHEGGDLVIYRGGEPKYRHDFGKKDGSAAFLPHYAVHYADADHSLEEVTKGYRLALVYSLCLPLSMRHLKRDHEQLLSEELADALSTIGPEAESFALLLVHEYTEKSIGDLGSGALKGIDRARFVALEESNAIEYFGQDGLEMCAWEETSRKHSITWFSTSGQCFGVKKKPTIKINFLNPGHETFYALWRPHGSSEEHGYMGNHGPSKNTMYYRYAVVAWPAAQDVRNALQFINTEAAVNALKTQKPIDAGALGEIMSKIQAKLEKKKYRPKPISTEFCQAICEVLVTAGDVAVVSKFFRKSFNKLCARLQDCKTVIPVLVSMLRSLNWNDVGAAVLESLGQMHRPTSVAISVFVANGLDDGEAKTALMQFAMEKAVQLSNGLASCSARCAEILWKWAFCLDDTDALNTFADKMMKLQPTSVDVATQALVQCSQEMAAKGDRPAALKAIADNWVSWLKAQIQDLEKPFSWEMPDAKFPGNAQQGEASYMMAASEEDGTAFVTITKTKAWFSARQKKLSQYMTELNVLTTHFGQADEADEMRDI</sequence>
<dbReference type="InterPro" id="IPR005123">
    <property type="entry name" value="Oxoglu/Fe-dep_dioxygenase_dom"/>
</dbReference>
<dbReference type="Pfam" id="PF13640">
    <property type="entry name" value="2OG-FeII_Oxy_3"/>
    <property type="match status" value="1"/>
</dbReference>
<dbReference type="Proteomes" id="UP000002640">
    <property type="component" value="Unassembled WGS sequence"/>
</dbReference>
<keyword evidence="4" id="KW-1185">Reference proteome</keyword>
<accession>G4Z887</accession>
<evidence type="ECO:0000313" key="4">
    <source>
        <dbReference type="Proteomes" id="UP000002640"/>
    </source>
</evidence>
<evidence type="ECO:0000256" key="1">
    <source>
        <dbReference type="SAM" id="MobiDB-lite"/>
    </source>
</evidence>
<dbReference type="Gene3D" id="2.60.120.620">
    <property type="entry name" value="q2cbj1_9rhob like domain"/>
    <property type="match status" value="1"/>
</dbReference>
<reference evidence="3 4" key="1">
    <citation type="journal article" date="2006" name="Science">
        <title>Phytophthora genome sequences uncover evolutionary origins and mechanisms of pathogenesis.</title>
        <authorList>
            <person name="Tyler B.M."/>
            <person name="Tripathy S."/>
            <person name="Zhang X."/>
            <person name="Dehal P."/>
            <person name="Jiang R.H."/>
            <person name="Aerts A."/>
            <person name="Arredondo F.D."/>
            <person name="Baxter L."/>
            <person name="Bensasson D."/>
            <person name="Beynon J.L."/>
            <person name="Chapman J."/>
            <person name="Damasceno C.M."/>
            <person name="Dorrance A.E."/>
            <person name="Dou D."/>
            <person name="Dickerman A.W."/>
            <person name="Dubchak I.L."/>
            <person name="Garbelotto M."/>
            <person name="Gijzen M."/>
            <person name="Gordon S.G."/>
            <person name="Govers F."/>
            <person name="Grunwald N.J."/>
            <person name="Huang W."/>
            <person name="Ivors K.L."/>
            <person name="Jones R.W."/>
            <person name="Kamoun S."/>
            <person name="Krampis K."/>
            <person name="Lamour K.H."/>
            <person name="Lee M.K."/>
            <person name="McDonald W.H."/>
            <person name="Medina M."/>
            <person name="Meijer H.J."/>
            <person name="Nordberg E.K."/>
            <person name="Maclean D.J."/>
            <person name="Ospina-Giraldo M.D."/>
            <person name="Morris P.F."/>
            <person name="Phuntumart V."/>
            <person name="Putnam N.H."/>
            <person name="Rash S."/>
            <person name="Rose J.K."/>
            <person name="Sakihama Y."/>
            <person name="Salamov A.A."/>
            <person name="Savidor A."/>
            <person name="Scheuring C.F."/>
            <person name="Smith B.M."/>
            <person name="Sobral B.W."/>
            <person name="Terry A."/>
            <person name="Torto-Alalibo T.A."/>
            <person name="Win J."/>
            <person name="Xu Z."/>
            <person name="Zhang H."/>
            <person name="Grigoriev I.V."/>
            <person name="Rokhsar D.S."/>
            <person name="Boore J.L."/>
        </authorList>
    </citation>
    <scope>NUCLEOTIDE SEQUENCE [LARGE SCALE GENOMIC DNA]</scope>
    <source>
        <strain evidence="3 4">P6497</strain>
    </source>
</reference>
<dbReference type="InParanoid" id="G4Z887"/>
<feature type="region of interest" description="Disordered" evidence="1">
    <location>
        <begin position="1"/>
        <end position="30"/>
    </location>
</feature>
<name>G4Z887_PHYSP</name>
<gene>
    <name evidence="3" type="ORF">PHYSODRAFT_328539</name>
</gene>
<dbReference type="PANTHER" id="PTHR33099:SF7">
    <property type="entry name" value="MYND-TYPE DOMAIN-CONTAINING PROTEIN"/>
    <property type="match status" value="1"/>
</dbReference>
<dbReference type="PANTHER" id="PTHR33099">
    <property type="entry name" value="FE2OG DIOXYGENASE DOMAIN-CONTAINING PROTEIN"/>
    <property type="match status" value="1"/>
</dbReference>
<dbReference type="RefSeq" id="XP_009523156.1">
    <property type="nucleotide sequence ID" value="XM_009524861.1"/>
</dbReference>
<feature type="compositionally biased region" description="Basic and acidic residues" evidence="1">
    <location>
        <begin position="1"/>
        <end position="18"/>
    </location>
</feature>
<evidence type="ECO:0000259" key="2">
    <source>
        <dbReference type="PROSITE" id="PS51471"/>
    </source>
</evidence>